<evidence type="ECO:0000256" key="5">
    <source>
        <dbReference type="ARBA" id="ARBA00023002"/>
    </source>
</evidence>
<comment type="caution">
    <text evidence="9">The sequence shown here is derived from an EMBL/GenBank/DDBJ whole genome shotgun (WGS) entry which is preliminary data.</text>
</comment>
<dbReference type="InterPro" id="IPR002397">
    <property type="entry name" value="Cyt_P450_B"/>
</dbReference>
<keyword evidence="3 8" id="KW-0349">Heme</keyword>
<keyword evidence="10" id="KW-1185">Reference proteome</keyword>
<dbReference type="InterPro" id="IPR036396">
    <property type="entry name" value="Cyt_P450_sf"/>
</dbReference>
<comment type="similarity">
    <text evidence="2 8">Belongs to the cytochrome P450 family.</text>
</comment>
<dbReference type="GO" id="GO:0016705">
    <property type="term" value="F:oxidoreductase activity, acting on paired donors, with incorporation or reduction of molecular oxygen"/>
    <property type="evidence" value="ECO:0007669"/>
    <property type="project" value="InterPro"/>
</dbReference>
<reference evidence="9 10" key="1">
    <citation type="submission" date="2019-03" db="EMBL/GenBank/DDBJ databases">
        <title>Draft genome sequences of novel Actinobacteria.</title>
        <authorList>
            <person name="Sahin N."/>
            <person name="Ay H."/>
            <person name="Saygin H."/>
        </authorList>
    </citation>
    <scope>NUCLEOTIDE SEQUENCE [LARGE SCALE GENOMIC DNA]</scope>
    <source>
        <strain evidence="9 10">CH32</strain>
    </source>
</reference>
<dbReference type="OrthoDB" id="4133219at2"/>
<organism evidence="9 10">
    <name type="scientific">Nonomuraea terrae</name>
    <dbReference type="NCBI Taxonomy" id="2530383"/>
    <lineage>
        <taxon>Bacteria</taxon>
        <taxon>Bacillati</taxon>
        <taxon>Actinomycetota</taxon>
        <taxon>Actinomycetes</taxon>
        <taxon>Streptosporangiales</taxon>
        <taxon>Streptosporangiaceae</taxon>
        <taxon>Nonomuraea</taxon>
    </lineage>
</organism>
<evidence type="ECO:0000256" key="4">
    <source>
        <dbReference type="ARBA" id="ARBA00022723"/>
    </source>
</evidence>
<evidence type="ECO:0000256" key="2">
    <source>
        <dbReference type="ARBA" id="ARBA00010617"/>
    </source>
</evidence>
<keyword evidence="6 8" id="KW-0408">Iron</keyword>
<evidence type="ECO:0000256" key="7">
    <source>
        <dbReference type="ARBA" id="ARBA00023033"/>
    </source>
</evidence>
<proteinExistence type="inferred from homology"/>
<dbReference type="CDD" id="cd11031">
    <property type="entry name" value="Cyp158A-like"/>
    <property type="match status" value="1"/>
</dbReference>
<evidence type="ECO:0000256" key="3">
    <source>
        <dbReference type="ARBA" id="ARBA00022617"/>
    </source>
</evidence>
<keyword evidence="7 8" id="KW-0503">Monooxygenase</keyword>
<dbReference type="PANTHER" id="PTHR46696:SF5">
    <property type="entry name" value="CYTOCHROME P450 BJ-1"/>
    <property type="match status" value="1"/>
</dbReference>
<accession>A0A4R4YU60</accession>
<gene>
    <name evidence="9" type="ORF">E1286_14880</name>
</gene>
<dbReference type="RefSeq" id="WP_132612776.1">
    <property type="nucleotide sequence ID" value="NZ_SMKQ01000035.1"/>
</dbReference>
<dbReference type="InterPro" id="IPR017972">
    <property type="entry name" value="Cyt_P450_CS"/>
</dbReference>
<dbReference type="AlphaFoldDB" id="A0A4R4YU60"/>
<keyword evidence="4 8" id="KW-0479">Metal-binding</keyword>
<dbReference type="InterPro" id="IPR001128">
    <property type="entry name" value="Cyt_P450"/>
</dbReference>
<dbReference type="EMBL" id="SMKQ01000035">
    <property type="protein sequence ID" value="TDD48891.1"/>
    <property type="molecule type" value="Genomic_DNA"/>
</dbReference>
<comment type="cofactor">
    <cofactor evidence="1">
        <name>heme</name>
        <dbReference type="ChEBI" id="CHEBI:30413"/>
    </cofactor>
</comment>
<evidence type="ECO:0000256" key="8">
    <source>
        <dbReference type="RuleBase" id="RU000461"/>
    </source>
</evidence>
<dbReference type="Pfam" id="PF00067">
    <property type="entry name" value="p450"/>
    <property type="match status" value="1"/>
</dbReference>
<sequence length="412" mass="44774">MGLWSTIVGGIVSNADVHVPDYPFSNPTALEPPEEWARLREGCPVAPIRLPSGDQALLLTRYDDVKQVLSDPRFTRDLDAPDAAQVTANESGGVFGGMSSMSSDNHKAWRQLIGRTFTAKRVSAMQPRIEAMTGHLVGEMVKQGSPADLVSSLGFPLPVWVICDLLGVPDSDRDKFAYWSDTMLSLTRFTQDEIDAAQADFESYLKAHVEAKRAEPGDDLISELISIVGSLDGRLTEQLMIGTAKGLLVAGHETTANMIGKMVAMLLADRTRWERLLADRALIRTAVEESLRFDANPGFGMPRYLSEEVEVGGERLPAGTTVVCSMASANRDERQFADAATMVLDRRPNTHVAFGAGPHSCIGQALARTELQTVLQVLLDRLPTLRLAEPAEALTRREGLVVGGLQAVPVAW</sequence>
<dbReference type="PRINTS" id="PR00385">
    <property type="entry name" value="P450"/>
</dbReference>
<dbReference type="SUPFAM" id="SSF48264">
    <property type="entry name" value="Cytochrome P450"/>
    <property type="match status" value="1"/>
</dbReference>
<dbReference type="FunFam" id="1.10.630.10:FF:000018">
    <property type="entry name" value="Cytochrome P450 monooxygenase"/>
    <property type="match status" value="1"/>
</dbReference>
<dbReference type="GO" id="GO:0020037">
    <property type="term" value="F:heme binding"/>
    <property type="evidence" value="ECO:0007669"/>
    <property type="project" value="InterPro"/>
</dbReference>
<dbReference type="PANTHER" id="PTHR46696">
    <property type="entry name" value="P450, PUTATIVE (EUROFUNG)-RELATED"/>
    <property type="match status" value="1"/>
</dbReference>
<dbReference type="PROSITE" id="PS00086">
    <property type="entry name" value="CYTOCHROME_P450"/>
    <property type="match status" value="1"/>
</dbReference>
<dbReference type="Proteomes" id="UP000295302">
    <property type="component" value="Unassembled WGS sequence"/>
</dbReference>
<evidence type="ECO:0000313" key="9">
    <source>
        <dbReference type="EMBL" id="TDD48891.1"/>
    </source>
</evidence>
<evidence type="ECO:0000313" key="10">
    <source>
        <dbReference type="Proteomes" id="UP000295302"/>
    </source>
</evidence>
<name>A0A4R4YU60_9ACTN</name>
<evidence type="ECO:0000256" key="6">
    <source>
        <dbReference type="ARBA" id="ARBA00023004"/>
    </source>
</evidence>
<dbReference type="GO" id="GO:0005506">
    <property type="term" value="F:iron ion binding"/>
    <property type="evidence" value="ECO:0007669"/>
    <property type="project" value="InterPro"/>
</dbReference>
<protein>
    <submittedName>
        <fullName evidence="9">Cytochrome P450</fullName>
    </submittedName>
</protein>
<dbReference type="Gene3D" id="1.10.630.10">
    <property type="entry name" value="Cytochrome P450"/>
    <property type="match status" value="1"/>
</dbReference>
<keyword evidence="5 8" id="KW-0560">Oxidoreductase</keyword>
<dbReference type="GO" id="GO:0004497">
    <property type="term" value="F:monooxygenase activity"/>
    <property type="evidence" value="ECO:0007669"/>
    <property type="project" value="UniProtKB-KW"/>
</dbReference>
<evidence type="ECO:0000256" key="1">
    <source>
        <dbReference type="ARBA" id="ARBA00001971"/>
    </source>
</evidence>
<dbReference type="PRINTS" id="PR00359">
    <property type="entry name" value="BP450"/>
</dbReference>